<dbReference type="AlphaFoldDB" id="A0AAD8QTR4"/>
<keyword evidence="2" id="KW-0812">Transmembrane</keyword>
<feature type="region of interest" description="Disordered" evidence="1">
    <location>
        <begin position="154"/>
        <end position="173"/>
    </location>
</feature>
<keyword evidence="2" id="KW-0472">Membrane</keyword>
<evidence type="ECO:0000313" key="4">
    <source>
        <dbReference type="Proteomes" id="UP001231189"/>
    </source>
</evidence>
<dbReference type="EMBL" id="JAUUTY010000007">
    <property type="protein sequence ID" value="KAK1608066.1"/>
    <property type="molecule type" value="Genomic_DNA"/>
</dbReference>
<organism evidence="3 4">
    <name type="scientific">Lolium multiflorum</name>
    <name type="common">Italian ryegrass</name>
    <name type="synonym">Lolium perenne subsp. multiflorum</name>
    <dbReference type="NCBI Taxonomy" id="4521"/>
    <lineage>
        <taxon>Eukaryota</taxon>
        <taxon>Viridiplantae</taxon>
        <taxon>Streptophyta</taxon>
        <taxon>Embryophyta</taxon>
        <taxon>Tracheophyta</taxon>
        <taxon>Spermatophyta</taxon>
        <taxon>Magnoliopsida</taxon>
        <taxon>Liliopsida</taxon>
        <taxon>Poales</taxon>
        <taxon>Poaceae</taxon>
        <taxon>BOP clade</taxon>
        <taxon>Pooideae</taxon>
        <taxon>Poodae</taxon>
        <taxon>Poeae</taxon>
        <taxon>Poeae Chloroplast Group 2 (Poeae type)</taxon>
        <taxon>Loliodinae</taxon>
        <taxon>Loliinae</taxon>
        <taxon>Lolium</taxon>
    </lineage>
</organism>
<evidence type="ECO:0000256" key="1">
    <source>
        <dbReference type="SAM" id="MobiDB-lite"/>
    </source>
</evidence>
<dbReference type="Proteomes" id="UP001231189">
    <property type="component" value="Unassembled WGS sequence"/>
</dbReference>
<proteinExistence type="predicted"/>
<name>A0AAD8QTR4_LOLMU</name>
<dbReference type="PANTHER" id="PTHR33098:SF2">
    <property type="entry name" value="OS08G0402500 PROTEIN"/>
    <property type="match status" value="1"/>
</dbReference>
<feature type="transmembrane region" description="Helical" evidence="2">
    <location>
        <begin position="12"/>
        <end position="37"/>
    </location>
</feature>
<gene>
    <name evidence="3" type="ORF">QYE76_031739</name>
</gene>
<accession>A0AAD8QTR4</accession>
<dbReference type="InterPro" id="IPR008480">
    <property type="entry name" value="DUF761_pln"/>
</dbReference>
<dbReference type="Pfam" id="PF05553">
    <property type="entry name" value="DUF761"/>
    <property type="match status" value="1"/>
</dbReference>
<sequence>MAAESWWCWPLSAWLSSGMACFLFFNAIVCVVAVLSWGRGGGDATLSARRKRLTRSASSMVMERLRSMSAIFPFNYTSDEYDDSITPPASHLHHVQGYYCASQEESGEEMSQAASEEEPEQDVAVAESMTTTMARSKLPSGSSASAAEVCAATSTPVNGKEEPETQEEMATPTAAAATLERPRKWKVPGIVERRAFAEIEEKAEVNARAERFIRQFREDLKLERLKSILTRKC</sequence>
<reference evidence="3" key="1">
    <citation type="submission" date="2023-07" db="EMBL/GenBank/DDBJ databases">
        <title>A chromosome-level genome assembly of Lolium multiflorum.</title>
        <authorList>
            <person name="Chen Y."/>
            <person name="Copetti D."/>
            <person name="Kolliker R."/>
            <person name="Studer B."/>
        </authorList>
    </citation>
    <scope>NUCLEOTIDE SEQUENCE</scope>
    <source>
        <strain evidence="3">02402/16</strain>
        <tissue evidence="3">Leaf</tissue>
    </source>
</reference>
<evidence type="ECO:0000256" key="2">
    <source>
        <dbReference type="SAM" id="Phobius"/>
    </source>
</evidence>
<evidence type="ECO:0000313" key="3">
    <source>
        <dbReference type="EMBL" id="KAK1608066.1"/>
    </source>
</evidence>
<comment type="caution">
    <text evidence="3">The sequence shown here is derived from an EMBL/GenBank/DDBJ whole genome shotgun (WGS) entry which is preliminary data.</text>
</comment>
<keyword evidence="4" id="KW-1185">Reference proteome</keyword>
<protein>
    <submittedName>
        <fullName evidence="3">Uncharacterized protein</fullName>
    </submittedName>
</protein>
<keyword evidence="2" id="KW-1133">Transmembrane helix</keyword>
<dbReference type="PANTHER" id="PTHR33098">
    <property type="entry name" value="COTTON FIBER (DUF761)"/>
    <property type="match status" value="1"/>
</dbReference>